<dbReference type="Proteomes" id="UP000446768">
    <property type="component" value="Unassembled WGS sequence"/>
</dbReference>
<dbReference type="GO" id="GO:0016301">
    <property type="term" value="F:kinase activity"/>
    <property type="evidence" value="ECO:0007669"/>
    <property type="project" value="UniProtKB-KW"/>
</dbReference>
<feature type="chain" id="PRO_5030612232" evidence="6">
    <location>
        <begin position="28"/>
        <end position="159"/>
    </location>
</feature>
<keyword evidence="8" id="KW-0418">Kinase</keyword>
<evidence type="ECO:0000256" key="5">
    <source>
        <dbReference type="ARBA" id="ARBA00023136"/>
    </source>
</evidence>
<feature type="signal peptide" evidence="6">
    <location>
        <begin position="1"/>
        <end position="27"/>
    </location>
</feature>
<dbReference type="Pfam" id="PF08269">
    <property type="entry name" value="dCache_2"/>
    <property type="match status" value="1"/>
</dbReference>
<keyword evidence="5" id="KW-0472">Membrane</keyword>
<feature type="domain" description="Single Cache" evidence="7">
    <location>
        <begin position="29"/>
        <end position="111"/>
    </location>
</feature>
<keyword evidence="6" id="KW-0732">Signal</keyword>
<sequence length="159" mass="17235">MVQRRQILAAGVLGTLLVTAGSNVAWAAEKGTADEAVAMVKRAAEFLKKNGKDKALAEFNNPKGAFIEKDLYIFAFGANGDGVELANGVNPKLVGKNVLEMKDADGKYLIKDILKIGMSKEGKGWIDYKWPNPASGTLDAKRTYIERVEDVILGCGIYR</sequence>
<evidence type="ECO:0000256" key="4">
    <source>
        <dbReference type="ARBA" id="ARBA00022989"/>
    </source>
</evidence>
<organism evidence="8 9">
    <name type="scientific">Pseudoduganella rivuli</name>
    <dbReference type="NCBI Taxonomy" id="2666085"/>
    <lineage>
        <taxon>Bacteria</taxon>
        <taxon>Pseudomonadati</taxon>
        <taxon>Pseudomonadota</taxon>
        <taxon>Betaproteobacteria</taxon>
        <taxon>Burkholderiales</taxon>
        <taxon>Oxalobacteraceae</taxon>
        <taxon>Telluria group</taxon>
        <taxon>Pseudoduganella</taxon>
    </lineage>
</organism>
<comment type="subcellular location">
    <subcellularLocation>
        <location evidence="1">Cell membrane</location>
        <topology evidence="1">Multi-pass membrane protein</topology>
    </subcellularLocation>
</comment>
<dbReference type="EMBL" id="WKJJ01000004">
    <property type="protein sequence ID" value="MRV71775.1"/>
    <property type="molecule type" value="Genomic_DNA"/>
</dbReference>
<name>A0A7X2LQV6_9BURK</name>
<reference evidence="8 9" key="1">
    <citation type="submission" date="2019-11" db="EMBL/GenBank/DDBJ databases">
        <title>Novel species isolated from a subtropical stream in China.</title>
        <authorList>
            <person name="Lu H."/>
        </authorList>
    </citation>
    <scope>NUCLEOTIDE SEQUENCE [LARGE SCALE GENOMIC DNA]</scope>
    <source>
        <strain evidence="8 9">FT92W</strain>
    </source>
</reference>
<proteinExistence type="predicted"/>
<keyword evidence="8" id="KW-0808">Transferase</keyword>
<evidence type="ECO:0000313" key="9">
    <source>
        <dbReference type="Proteomes" id="UP000446768"/>
    </source>
</evidence>
<evidence type="ECO:0000259" key="7">
    <source>
        <dbReference type="SMART" id="SM01049"/>
    </source>
</evidence>
<evidence type="ECO:0000256" key="1">
    <source>
        <dbReference type="ARBA" id="ARBA00004651"/>
    </source>
</evidence>
<keyword evidence="2" id="KW-1003">Cell membrane</keyword>
<accession>A0A7X2LQV6</accession>
<protein>
    <submittedName>
        <fullName evidence="8">Histidine kinase</fullName>
    </submittedName>
</protein>
<evidence type="ECO:0000256" key="2">
    <source>
        <dbReference type="ARBA" id="ARBA00022475"/>
    </source>
</evidence>
<dbReference type="Gene3D" id="3.30.450.20">
    <property type="entry name" value="PAS domain"/>
    <property type="match status" value="1"/>
</dbReference>
<dbReference type="SMART" id="SM01049">
    <property type="entry name" value="Cache_2"/>
    <property type="match status" value="1"/>
</dbReference>
<dbReference type="InterPro" id="IPR033480">
    <property type="entry name" value="sCache_2"/>
</dbReference>
<dbReference type="AlphaFoldDB" id="A0A7X2LQV6"/>
<keyword evidence="4" id="KW-1133">Transmembrane helix</keyword>
<dbReference type="GO" id="GO:0005886">
    <property type="term" value="C:plasma membrane"/>
    <property type="evidence" value="ECO:0007669"/>
    <property type="project" value="UniProtKB-SubCell"/>
</dbReference>
<keyword evidence="9" id="KW-1185">Reference proteome</keyword>
<gene>
    <name evidence="8" type="ORF">GJ700_08540</name>
</gene>
<keyword evidence="3" id="KW-0812">Transmembrane</keyword>
<evidence type="ECO:0000313" key="8">
    <source>
        <dbReference type="EMBL" id="MRV71775.1"/>
    </source>
</evidence>
<comment type="caution">
    <text evidence="8">The sequence shown here is derived from an EMBL/GenBank/DDBJ whole genome shotgun (WGS) entry which is preliminary data.</text>
</comment>
<dbReference type="RefSeq" id="WP_154372594.1">
    <property type="nucleotide sequence ID" value="NZ_WKJJ01000004.1"/>
</dbReference>
<evidence type="ECO:0000256" key="6">
    <source>
        <dbReference type="SAM" id="SignalP"/>
    </source>
</evidence>
<evidence type="ECO:0000256" key="3">
    <source>
        <dbReference type="ARBA" id="ARBA00022692"/>
    </source>
</evidence>
<dbReference type="InterPro" id="IPR004010">
    <property type="entry name" value="Double_Cache_2"/>
</dbReference>